<keyword evidence="2" id="KW-0488">Methylation</keyword>
<gene>
    <name evidence="5" type="ORF">C9J27_19185</name>
</gene>
<dbReference type="PROSITE" id="PS00409">
    <property type="entry name" value="PROKAR_NTER_METHYL"/>
    <property type="match status" value="1"/>
</dbReference>
<feature type="transmembrane region" description="Helical" evidence="4">
    <location>
        <begin position="6"/>
        <end position="30"/>
    </location>
</feature>
<evidence type="ECO:0000256" key="2">
    <source>
        <dbReference type="ARBA" id="ARBA00022481"/>
    </source>
</evidence>
<dbReference type="PANTHER" id="PTHR30093">
    <property type="entry name" value="GENERAL SECRETION PATHWAY PROTEIN G"/>
    <property type="match status" value="1"/>
</dbReference>
<dbReference type="InterPro" id="IPR045584">
    <property type="entry name" value="Pilin-like"/>
</dbReference>
<name>A0A2T3KDU6_9GAMM</name>
<keyword evidence="4" id="KW-0472">Membrane</keyword>
<reference evidence="5 6" key="1">
    <citation type="submission" date="2018-01" db="EMBL/GenBank/DDBJ databases">
        <title>Whole genome sequencing of Histamine producing bacteria.</title>
        <authorList>
            <person name="Butler K."/>
        </authorList>
    </citation>
    <scope>NUCLEOTIDE SEQUENCE [LARGE SCALE GENOMIC DNA]</scope>
    <source>
        <strain evidence="5 6">FS-7.2</strain>
    </source>
</reference>
<comment type="similarity">
    <text evidence="1 3">Belongs to the N-Me-Phe pilin family.</text>
</comment>
<proteinExistence type="inferred from homology"/>
<evidence type="ECO:0000256" key="4">
    <source>
        <dbReference type="SAM" id="Phobius"/>
    </source>
</evidence>
<dbReference type="AlphaFoldDB" id="A0A2T3KDU6"/>
<dbReference type="Pfam" id="PF00114">
    <property type="entry name" value="Pilin"/>
    <property type="match status" value="1"/>
</dbReference>
<dbReference type="RefSeq" id="WP_107289956.1">
    <property type="nucleotide sequence ID" value="NZ_PYNF01000022.1"/>
</dbReference>
<keyword evidence="4" id="KW-0812">Transmembrane</keyword>
<sequence length="131" mass="13483">MNKQQGFTLIELMIVVAIIGVLSAIAVPAYKNYVAKSEMASAMATMKALITPAELAMQSEGDLSGGLSTLGISAGANTLGDISIAAGNKGVVFTFDGGSLNGKTITFNRNDSGWACSRSDTTNMPEVEGCN</sequence>
<dbReference type="InterPro" id="IPR012902">
    <property type="entry name" value="N_methyl_site"/>
</dbReference>
<dbReference type="EMBL" id="PYNF01000022">
    <property type="protein sequence ID" value="PSU94774.1"/>
    <property type="molecule type" value="Genomic_DNA"/>
</dbReference>
<organism evidence="5 6">
    <name type="scientific">Photobacterium kishitanii</name>
    <dbReference type="NCBI Taxonomy" id="318456"/>
    <lineage>
        <taxon>Bacteria</taxon>
        <taxon>Pseudomonadati</taxon>
        <taxon>Pseudomonadota</taxon>
        <taxon>Gammaproteobacteria</taxon>
        <taxon>Vibrionales</taxon>
        <taxon>Vibrionaceae</taxon>
        <taxon>Photobacterium</taxon>
    </lineage>
</organism>
<evidence type="ECO:0000256" key="3">
    <source>
        <dbReference type="RuleBase" id="RU000389"/>
    </source>
</evidence>
<dbReference type="PANTHER" id="PTHR30093:SF34">
    <property type="entry name" value="PREPILIN PEPTIDASE-DEPENDENT PROTEIN D"/>
    <property type="match status" value="1"/>
</dbReference>
<dbReference type="Pfam" id="PF07963">
    <property type="entry name" value="N_methyl"/>
    <property type="match status" value="1"/>
</dbReference>
<dbReference type="NCBIfam" id="TIGR02532">
    <property type="entry name" value="IV_pilin_GFxxxE"/>
    <property type="match status" value="1"/>
</dbReference>
<keyword evidence="3" id="KW-0281">Fimbrium</keyword>
<accession>A0A2T3KDU6</accession>
<dbReference type="GO" id="GO:0043107">
    <property type="term" value="P:type IV pilus-dependent motility"/>
    <property type="evidence" value="ECO:0007669"/>
    <property type="project" value="TreeGrafter"/>
</dbReference>
<evidence type="ECO:0000256" key="1">
    <source>
        <dbReference type="ARBA" id="ARBA00005233"/>
    </source>
</evidence>
<dbReference type="SUPFAM" id="SSF54523">
    <property type="entry name" value="Pili subunits"/>
    <property type="match status" value="1"/>
</dbReference>
<comment type="caution">
    <text evidence="5">The sequence shown here is derived from an EMBL/GenBank/DDBJ whole genome shotgun (WGS) entry which is preliminary data.</text>
</comment>
<dbReference type="GO" id="GO:0044096">
    <property type="term" value="C:type IV pilus"/>
    <property type="evidence" value="ECO:0007669"/>
    <property type="project" value="TreeGrafter"/>
</dbReference>
<dbReference type="Proteomes" id="UP000241426">
    <property type="component" value="Unassembled WGS sequence"/>
</dbReference>
<dbReference type="Gene3D" id="3.30.700.10">
    <property type="entry name" value="Glycoprotein, Type 4 Pilin"/>
    <property type="match status" value="1"/>
</dbReference>
<evidence type="ECO:0000313" key="5">
    <source>
        <dbReference type="EMBL" id="PSU94774.1"/>
    </source>
</evidence>
<dbReference type="GO" id="GO:0007155">
    <property type="term" value="P:cell adhesion"/>
    <property type="evidence" value="ECO:0007669"/>
    <property type="project" value="InterPro"/>
</dbReference>
<dbReference type="InterPro" id="IPR001082">
    <property type="entry name" value="Pilin"/>
</dbReference>
<evidence type="ECO:0000313" key="6">
    <source>
        <dbReference type="Proteomes" id="UP000241426"/>
    </source>
</evidence>
<keyword evidence="4" id="KW-1133">Transmembrane helix</keyword>
<protein>
    <submittedName>
        <fullName evidence="5">Pilus assembly protein PilA</fullName>
    </submittedName>
</protein>